<gene>
    <name evidence="3" type="ORF">BCL74_1708</name>
</gene>
<dbReference type="InterPro" id="IPR004046">
    <property type="entry name" value="GST_C"/>
</dbReference>
<comment type="caution">
    <text evidence="3">The sequence shown here is derived from an EMBL/GenBank/DDBJ whole genome shotgun (WGS) entry which is preliminary data.</text>
</comment>
<dbReference type="SFLD" id="SFLDS00019">
    <property type="entry name" value="Glutathione_Transferase_(cytos"/>
    <property type="match status" value="1"/>
</dbReference>
<organism evidence="3 4">
    <name type="scientific">Oceanibaculum indicum</name>
    <dbReference type="NCBI Taxonomy" id="526216"/>
    <lineage>
        <taxon>Bacteria</taxon>
        <taxon>Pseudomonadati</taxon>
        <taxon>Pseudomonadota</taxon>
        <taxon>Alphaproteobacteria</taxon>
        <taxon>Rhodospirillales</taxon>
        <taxon>Oceanibaculaceae</taxon>
        <taxon>Oceanibaculum</taxon>
    </lineage>
</organism>
<dbReference type="Gene3D" id="3.40.30.10">
    <property type="entry name" value="Glutaredoxin"/>
    <property type="match status" value="1"/>
</dbReference>
<dbReference type="PANTHER" id="PTHR44051">
    <property type="entry name" value="GLUTATHIONE S-TRANSFERASE-RELATED"/>
    <property type="match status" value="1"/>
</dbReference>
<dbReference type="AlphaFoldDB" id="A0A420WSN6"/>
<accession>A0A420WSN6</accession>
<dbReference type="PROSITE" id="PS50404">
    <property type="entry name" value="GST_NTER"/>
    <property type="match status" value="1"/>
</dbReference>
<dbReference type="Pfam" id="PF00043">
    <property type="entry name" value="GST_C"/>
    <property type="match status" value="1"/>
</dbReference>
<dbReference type="EMBL" id="RBIG01000001">
    <property type="protein sequence ID" value="RKQ73915.1"/>
    <property type="molecule type" value="Genomic_DNA"/>
</dbReference>
<dbReference type="RefSeq" id="WP_121219011.1">
    <property type="nucleotide sequence ID" value="NZ_RBIG01000001.1"/>
</dbReference>
<dbReference type="SFLD" id="SFLDG00358">
    <property type="entry name" value="Main_(cytGST)"/>
    <property type="match status" value="1"/>
</dbReference>
<reference evidence="3 4" key="1">
    <citation type="submission" date="2018-10" db="EMBL/GenBank/DDBJ databases">
        <title>Comparative analysis of microorganisms from saline springs in Andes Mountain Range, Colombia.</title>
        <authorList>
            <person name="Rubin E."/>
        </authorList>
    </citation>
    <scope>NUCLEOTIDE SEQUENCE [LARGE SCALE GENOMIC DNA]</scope>
    <source>
        <strain evidence="3 4">USBA 36</strain>
    </source>
</reference>
<dbReference type="Proteomes" id="UP000277424">
    <property type="component" value="Unassembled WGS sequence"/>
</dbReference>
<dbReference type="InterPro" id="IPR036282">
    <property type="entry name" value="Glutathione-S-Trfase_C_sf"/>
</dbReference>
<proteinExistence type="predicted"/>
<evidence type="ECO:0000259" key="2">
    <source>
        <dbReference type="PROSITE" id="PS50405"/>
    </source>
</evidence>
<dbReference type="SUPFAM" id="SSF52833">
    <property type="entry name" value="Thioredoxin-like"/>
    <property type="match status" value="1"/>
</dbReference>
<evidence type="ECO:0000313" key="4">
    <source>
        <dbReference type="Proteomes" id="UP000277424"/>
    </source>
</evidence>
<dbReference type="SUPFAM" id="SSF47616">
    <property type="entry name" value="GST C-terminal domain-like"/>
    <property type="match status" value="1"/>
</dbReference>
<dbReference type="InterPro" id="IPR040079">
    <property type="entry name" value="Glutathione_S-Trfase"/>
</dbReference>
<dbReference type="Gene3D" id="1.20.1050.10">
    <property type="match status" value="1"/>
</dbReference>
<dbReference type="InterPro" id="IPR004045">
    <property type="entry name" value="Glutathione_S-Trfase_N"/>
</dbReference>
<evidence type="ECO:0000259" key="1">
    <source>
        <dbReference type="PROSITE" id="PS50404"/>
    </source>
</evidence>
<protein>
    <submittedName>
        <fullName evidence="3">GST-like protein</fullName>
    </submittedName>
</protein>
<sequence length="206" mass="23309">MIELYTWGTPNGRKVSIMLEEVGLPYNTHSVNISKDEQFAPDFLKVSPNNKIPAIVDPDGPGGKPISLFESGAILFYLAEKTGKLLPADPAARYEAMVWLMFQMAGVGPMFGQAHHFRRFAKEQVPYAIDRYTNETHRIYGVMDKRLGEVPYLAGQEYTIADVATYPWVSRWEWHGIDWANYPNLKRWFDDVGARPAVQKGMAVPA</sequence>
<dbReference type="PANTHER" id="PTHR44051:SF8">
    <property type="entry name" value="GLUTATHIONE S-TRANSFERASE GSTA"/>
    <property type="match status" value="1"/>
</dbReference>
<dbReference type="CDD" id="cd10291">
    <property type="entry name" value="GST_C_YfcG_like"/>
    <property type="match status" value="1"/>
</dbReference>
<dbReference type="CDD" id="cd03048">
    <property type="entry name" value="GST_N_Ure2p_like"/>
    <property type="match status" value="1"/>
</dbReference>
<dbReference type="PROSITE" id="PS50405">
    <property type="entry name" value="GST_CTER"/>
    <property type="match status" value="1"/>
</dbReference>
<dbReference type="InterPro" id="IPR036249">
    <property type="entry name" value="Thioredoxin-like_sf"/>
</dbReference>
<dbReference type="OrthoDB" id="9803562at2"/>
<feature type="domain" description="GST N-terminal" evidence="1">
    <location>
        <begin position="1"/>
        <end position="86"/>
    </location>
</feature>
<dbReference type="InterPro" id="IPR010987">
    <property type="entry name" value="Glutathione-S-Trfase_C-like"/>
</dbReference>
<name>A0A420WSN6_9PROT</name>
<dbReference type="Pfam" id="PF13409">
    <property type="entry name" value="GST_N_2"/>
    <property type="match status" value="1"/>
</dbReference>
<evidence type="ECO:0000313" key="3">
    <source>
        <dbReference type="EMBL" id="RKQ73915.1"/>
    </source>
</evidence>
<feature type="domain" description="GST C-terminal" evidence="2">
    <location>
        <begin position="89"/>
        <end position="206"/>
    </location>
</feature>
<dbReference type="SFLD" id="SFLDG01151">
    <property type="entry name" value="Main.2:_Nu-like"/>
    <property type="match status" value="1"/>
</dbReference>